<evidence type="ECO:0000256" key="7">
    <source>
        <dbReference type="ARBA" id="ARBA00023065"/>
    </source>
</evidence>
<sequence>MLMNFKFYVKRFLLSLFLVLASTMLYAQKKADITGTVYDSDGTTPAVGCAVTIEGTPTGVITDINGKYKIRGGETQTLVFSSLGYKTQKILIGPKTRIDVTLEADSQEIEGVVVTALGIKRDEKALGYAVTKVDNDVLTSTVSSNWMNALSGKVAGLNFDQASTGPGGSMRVTLRGETSINMNGGTALFVVDGVPITSSTTSSTSESAYNSTDGAVDFGNAAGDINPEDIENVSVLKGPAATALYGSRAANGAIIITTKSGRTTKGIGVTFSSSVSFEKAGFWPDFQYEYGAGRFGGNPYSFYSVDGVSRNWSSYAFGDKFDGHLTYEWPSLNDDGTYTMMEWRPRNFFAGFFDTGVTWNNNISVSGNNGKGTSVRVSVTDVRNDWIVPNTGYKQQTFSISLSQQINKYIKLDAKVNYYRKDSDNLPMTGYGGSSIMYPLLWNTPNVDAQWFKADYKKWVREGGDLSKSTQHVSANGNNPYYTAYEQLNKLDRDRVFGNLAATINFTEELSLILRCGMDLNNDFRTQQKPKGAKTYINGMYKEQTVFDYEMNNDFLLRYTKKLNDFDLSASFGGNNMMQSYRSNTSLAESLVVDRDYRLSNSVDRPKVTSIRRQKSINSFYGLISASWRNMIFLDVTGRNDWSSTLAPGNNSYFYPSVSGSVILSDLLHIDTPMVNFLKMRASWANVGNDTSPYQLLNYYNNSSFTGGFNMPTNKANYNLKPENVESWEFGVEGRFFDSRLTFDVAFYNATTTNQIISVPVDITTGVYNTIVNAGEINNRGWEVSARIQPVRNKNIRWDMNFTWSRNRNKVVELAPNLDSWTIATGPRGEIRAVPGGSLGDLYGSGYEKAPKGSYVTADDGSTIDVSGWDIVDSDGYPVLASEFENLGNTQADWKAGWMNSISYKNFRLSFSFSAQWGGQAYSFTNAMLGYQGKIKATLPGRYDGLIHKGVNQNADGTYSINKTVTASIESYYNLRVFNRDNVVNNTFSTSFLKMKDIRLEYSLPKKIAAKTKVLQGASIAFFATNLFCWTNWPQFDPEIATMNGSEITKGFETAAFPMTRTYGVNLKLQF</sequence>
<dbReference type="NCBIfam" id="TIGR04056">
    <property type="entry name" value="OMP_RagA_SusC"/>
    <property type="match status" value="1"/>
</dbReference>
<evidence type="ECO:0000313" key="17">
    <source>
        <dbReference type="Proteomes" id="UP001055105"/>
    </source>
</evidence>
<evidence type="ECO:0000256" key="1">
    <source>
        <dbReference type="ARBA" id="ARBA00004571"/>
    </source>
</evidence>
<evidence type="ECO:0000256" key="10">
    <source>
        <dbReference type="ARBA" id="ARBA00023237"/>
    </source>
</evidence>
<dbReference type="SUPFAM" id="SSF56935">
    <property type="entry name" value="Porins"/>
    <property type="match status" value="1"/>
</dbReference>
<evidence type="ECO:0000256" key="12">
    <source>
        <dbReference type="RuleBase" id="RU003357"/>
    </source>
</evidence>
<keyword evidence="2 11" id="KW-0813">Transport</keyword>
<dbReference type="Proteomes" id="UP001055105">
    <property type="component" value="Unassembled WGS sequence"/>
</dbReference>
<name>A0AA37NY91_9BACT</name>
<evidence type="ECO:0000313" key="16">
    <source>
        <dbReference type="EMBL" id="GKI17140.1"/>
    </source>
</evidence>
<comment type="caution">
    <text evidence="16">The sequence shown here is derived from an EMBL/GenBank/DDBJ whole genome shotgun (WGS) entry which is preliminary data.</text>
</comment>
<dbReference type="InterPro" id="IPR000531">
    <property type="entry name" value="Beta-barrel_TonB"/>
</dbReference>
<evidence type="ECO:0000256" key="13">
    <source>
        <dbReference type="SAM" id="SignalP"/>
    </source>
</evidence>
<dbReference type="EMBL" id="BQOL01000001">
    <property type="protein sequence ID" value="GKI17140.1"/>
    <property type="molecule type" value="Genomic_DNA"/>
</dbReference>
<keyword evidence="9 11" id="KW-0472">Membrane</keyword>
<dbReference type="Pfam" id="PF07715">
    <property type="entry name" value="Plug"/>
    <property type="match status" value="1"/>
</dbReference>
<feature type="domain" description="TonB-dependent receptor-like beta-barrel" evidence="14">
    <location>
        <begin position="471"/>
        <end position="877"/>
    </location>
</feature>
<dbReference type="InterPro" id="IPR023997">
    <property type="entry name" value="TonB-dep_OMP_SusC/RagA_CS"/>
</dbReference>
<feature type="domain" description="TonB-dependent receptor plug" evidence="15">
    <location>
        <begin position="126"/>
        <end position="253"/>
    </location>
</feature>
<dbReference type="PROSITE" id="PS52016">
    <property type="entry name" value="TONB_DEPENDENT_REC_3"/>
    <property type="match status" value="1"/>
</dbReference>
<dbReference type="Pfam" id="PF00593">
    <property type="entry name" value="TonB_dep_Rec_b-barrel"/>
    <property type="match status" value="1"/>
</dbReference>
<keyword evidence="7" id="KW-0406">Ion transport</keyword>
<feature type="chain" id="PRO_5041233531" evidence="13">
    <location>
        <begin position="28"/>
        <end position="1071"/>
    </location>
</feature>
<evidence type="ECO:0000256" key="4">
    <source>
        <dbReference type="ARBA" id="ARBA00022496"/>
    </source>
</evidence>
<gene>
    <name evidence="16" type="ORF">CE91St16_00480</name>
</gene>
<dbReference type="Pfam" id="PF13715">
    <property type="entry name" value="CarbopepD_reg_2"/>
    <property type="match status" value="1"/>
</dbReference>
<keyword evidence="10 11" id="KW-0998">Cell outer membrane</keyword>
<dbReference type="NCBIfam" id="TIGR04057">
    <property type="entry name" value="SusC_RagA_signa"/>
    <property type="match status" value="1"/>
</dbReference>
<dbReference type="PANTHER" id="PTHR32552:SF81">
    <property type="entry name" value="TONB-DEPENDENT OUTER MEMBRANE RECEPTOR"/>
    <property type="match status" value="1"/>
</dbReference>
<dbReference type="GO" id="GO:0009279">
    <property type="term" value="C:cell outer membrane"/>
    <property type="evidence" value="ECO:0007669"/>
    <property type="project" value="UniProtKB-SubCell"/>
</dbReference>
<dbReference type="GO" id="GO:0006826">
    <property type="term" value="P:iron ion transport"/>
    <property type="evidence" value="ECO:0007669"/>
    <property type="project" value="UniProtKB-KW"/>
</dbReference>
<dbReference type="Gene3D" id="2.40.170.20">
    <property type="entry name" value="TonB-dependent receptor, beta-barrel domain"/>
    <property type="match status" value="1"/>
</dbReference>
<dbReference type="SUPFAM" id="SSF49464">
    <property type="entry name" value="Carboxypeptidase regulatory domain-like"/>
    <property type="match status" value="1"/>
</dbReference>
<evidence type="ECO:0000256" key="9">
    <source>
        <dbReference type="ARBA" id="ARBA00023136"/>
    </source>
</evidence>
<evidence type="ECO:0000259" key="15">
    <source>
        <dbReference type="Pfam" id="PF07715"/>
    </source>
</evidence>
<keyword evidence="6" id="KW-0408">Iron</keyword>
<evidence type="ECO:0000259" key="14">
    <source>
        <dbReference type="Pfam" id="PF00593"/>
    </source>
</evidence>
<dbReference type="InterPro" id="IPR012910">
    <property type="entry name" value="Plug_dom"/>
</dbReference>
<dbReference type="InterPro" id="IPR037066">
    <property type="entry name" value="Plug_dom_sf"/>
</dbReference>
<evidence type="ECO:0000256" key="2">
    <source>
        <dbReference type="ARBA" id="ARBA00022448"/>
    </source>
</evidence>
<reference evidence="16" key="1">
    <citation type="submission" date="2022-01" db="EMBL/GenBank/DDBJ databases">
        <title>Novel bile acid biosynthetic pathways are enriched in the microbiome of centenarians.</title>
        <authorList>
            <person name="Sato Y."/>
            <person name="Atarashi K."/>
            <person name="Plichta R.D."/>
            <person name="Arai Y."/>
            <person name="Sasajima S."/>
            <person name="Kearney M.S."/>
            <person name="Suda W."/>
            <person name="Takeshita K."/>
            <person name="Sasaki T."/>
            <person name="Okamoto S."/>
            <person name="Skelly N.A."/>
            <person name="Okamura Y."/>
            <person name="Vlamakis H."/>
            <person name="Li Y."/>
            <person name="Tanoue T."/>
            <person name="Takei H."/>
            <person name="Nittono H."/>
            <person name="Narushima S."/>
            <person name="Irie J."/>
            <person name="Itoh H."/>
            <person name="Moriya K."/>
            <person name="Sugiura Y."/>
            <person name="Suematsu M."/>
            <person name="Moritoki N."/>
            <person name="Shibata S."/>
            <person name="Littman R.D."/>
            <person name="Fischbach A.M."/>
            <person name="Uwamino Y."/>
            <person name="Inoue T."/>
            <person name="Honda A."/>
            <person name="Hattori M."/>
            <person name="Murai T."/>
            <person name="Xavier J.R."/>
            <person name="Hirose N."/>
            <person name="Honda K."/>
        </authorList>
    </citation>
    <scope>NUCLEOTIDE SEQUENCE</scope>
    <source>
        <strain evidence="16">CE91-St16</strain>
    </source>
</reference>
<dbReference type="AlphaFoldDB" id="A0AA37NY91"/>
<comment type="subcellular location">
    <subcellularLocation>
        <location evidence="1 11">Cell outer membrane</location>
        <topology evidence="1 11">Multi-pass membrane protein</topology>
    </subcellularLocation>
</comment>
<organism evidence="16 17">
    <name type="scientific">Alistipes finegoldii</name>
    <dbReference type="NCBI Taxonomy" id="214856"/>
    <lineage>
        <taxon>Bacteria</taxon>
        <taxon>Pseudomonadati</taxon>
        <taxon>Bacteroidota</taxon>
        <taxon>Bacteroidia</taxon>
        <taxon>Bacteroidales</taxon>
        <taxon>Rikenellaceae</taxon>
        <taxon>Alistipes</taxon>
    </lineage>
</organism>
<dbReference type="InterPro" id="IPR008969">
    <property type="entry name" value="CarboxyPept-like_regulatory"/>
</dbReference>
<dbReference type="InterPro" id="IPR039426">
    <property type="entry name" value="TonB-dep_rcpt-like"/>
</dbReference>
<keyword evidence="13" id="KW-0732">Signal</keyword>
<dbReference type="PANTHER" id="PTHR32552">
    <property type="entry name" value="FERRICHROME IRON RECEPTOR-RELATED"/>
    <property type="match status" value="1"/>
</dbReference>
<dbReference type="InterPro" id="IPR023996">
    <property type="entry name" value="TonB-dep_OMP_SusC/RagA"/>
</dbReference>
<evidence type="ECO:0000256" key="3">
    <source>
        <dbReference type="ARBA" id="ARBA00022452"/>
    </source>
</evidence>
<proteinExistence type="inferred from homology"/>
<keyword evidence="8 12" id="KW-0798">TonB box</keyword>
<dbReference type="Gene3D" id="2.60.40.1120">
    <property type="entry name" value="Carboxypeptidase-like, regulatory domain"/>
    <property type="match status" value="1"/>
</dbReference>
<evidence type="ECO:0000256" key="6">
    <source>
        <dbReference type="ARBA" id="ARBA00023004"/>
    </source>
</evidence>
<feature type="signal peptide" evidence="13">
    <location>
        <begin position="1"/>
        <end position="27"/>
    </location>
</feature>
<comment type="similarity">
    <text evidence="11 12">Belongs to the TonB-dependent receptor family.</text>
</comment>
<protein>
    <submittedName>
        <fullName evidence="16">SusC/RagA family TonB-linked outer membrane protein</fullName>
    </submittedName>
</protein>
<evidence type="ECO:0000256" key="8">
    <source>
        <dbReference type="ARBA" id="ARBA00023077"/>
    </source>
</evidence>
<evidence type="ECO:0000256" key="5">
    <source>
        <dbReference type="ARBA" id="ARBA00022692"/>
    </source>
</evidence>
<evidence type="ECO:0000256" key="11">
    <source>
        <dbReference type="PROSITE-ProRule" id="PRU01360"/>
    </source>
</evidence>
<keyword evidence="5 11" id="KW-0812">Transmembrane</keyword>
<dbReference type="InterPro" id="IPR036942">
    <property type="entry name" value="Beta-barrel_TonB_sf"/>
</dbReference>
<dbReference type="Gene3D" id="2.170.130.10">
    <property type="entry name" value="TonB-dependent receptor, plug domain"/>
    <property type="match status" value="1"/>
</dbReference>
<accession>A0AA37NY91</accession>
<keyword evidence="4" id="KW-0410">Iron transport</keyword>
<keyword evidence="3 11" id="KW-1134">Transmembrane beta strand</keyword>